<accession>A0A0G0G9X0</accession>
<evidence type="ECO:0000256" key="1">
    <source>
        <dbReference type="SAM" id="MobiDB-lite"/>
    </source>
</evidence>
<organism evidence="2 3">
    <name type="scientific">Candidatus Magasanikbacteria bacterium GW2011_GWC2_37_14</name>
    <dbReference type="NCBI Taxonomy" id="1619046"/>
    <lineage>
        <taxon>Bacteria</taxon>
        <taxon>Candidatus Magasanikiibacteriota</taxon>
    </lineage>
</organism>
<comment type="caution">
    <text evidence="2">The sequence shown here is derived from an EMBL/GenBank/DDBJ whole genome shotgun (WGS) entry which is preliminary data.</text>
</comment>
<dbReference type="STRING" id="1619046.US42_C0004G0052"/>
<gene>
    <name evidence="2" type="ORF">US42_C0004G0052</name>
</gene>
<dbReference type="Proteomes" id="UP000034849">
    <property type="component" value="Unassembled WGS sequence"/>
</dbReference>
<evidence type="ECO:0000313" key="3">
    <source>
        <dbReference type="Proteomes" id="UP000034849"/>
    </source>
</evidence>
<feature type="compositionally biased region" description="Basic and acidic residues" evidence="1">
    <location>
        <begin position="11"/>
        <end position="29"/>
    </location>
</feature>
<protein>
    <submittedName>
        <fullName evidence="2">Uncharacterized protein</fullName>
    </submittedName>
</protein>
<name>A0A0G0G9X0_9BACT</name>
<reference evidence="2 3" key="1">
    <citation type="journal article" date="2015" name="Nature">
        <title>rRNA introns, odd ribosomes, and small enigmatic genomes across a large radiation of phyla.</title>
        <authorList>
            <person name="Brown C.T."/>
            <person name="Hug L.A."/>
            <person name="Thomas B.C."/>
            <person name="Sharon I."/>
            <person name="Castelle C.J."/>
            <person name="Singh A."/>
            <person name="Wilkins M.J."/>
            <person name="Williams K.H."/>
            <person name="Banfield J.F."/>
        </authorList>
    </citation>
    <scope>NUCLEOTIDE SEQUENCE [LARGE SCALE GENOMIC DNA]</scope>
</reference>
<proteinExistence type="predicted"/>
<dbReference type="EMBL" id="LBSX01000004">
    <property type="protein sequence ID" value="KKQ27913.1"/>
    <property type="molecule type" value="Genomic_DNA"/>
</dbReference>
<evidence type="ECO:0000313" key="2">
    <source>
        <dbReference type="EMBL" id="KKQ27913.1"/>
    </source>
</evidence>
<feature type="region of interest" description="Disordered" evidence="1">
    <location>
        <begin position="1"/>
        <end position="31"/>
    </location>
</feature>
<dbReference type="AlphaFoldDB" id="A0A0G0G9X0"/>
<sequence>MTNTTADSMEMELHGEELHQQSEAVEQKKAKPGHLEILYGNEFKKNNTAHLKNGAEVNVEAVSLPSFQDGKTQLLTRAVEHEGETGDAGQDDAEDVRQKNVAEVLTEREVDKNLVETLDRIFRSFGDQVGMVKKGDSIGFDPWKEGHRFDFNKSLNFVIAESRAEEMKALIKNPPAASAGEMAPAFAVKPRFDWFAQEDGKKKLGMVFYYEAPDGKESKPVVFLFGKEKEEKDEEKSSSAEAMEDKPEINT</sequence>
<feature type="region of interest" description="Disordered" evidence="1">
    <location>
        <begin position="226"/>
        <end position="251"/>
    </location>
</feature>